<dbReference type="PROSITE" id="PS52040">
    <property type="entry name" value="TOPO_IIA"/>
    <property type="match status" value="1"/>
</dbReference>
<dbReference type="Gene3D" id="3.30.230.10">
    <property type="match status" value="1"/>
</dbReference>
<feature type="domain" description="Toprim" evidence="17">
    <location>
        <begin position="491"/>
        <end position="610"/>
    </location>
</feature>
<gene>
    <name evidence="19" type="ORF">DL89DRAFT_324359</name>
</gene>
<dbReference type="PRINTS" id="PR01158">
    <property type="entry name" value="TOPISMRASEII"/>
</dbReference>
<dbReference type="Pfam" id="PF01751">
    <property type="entry name" value="Toprim"/>
    <property type="match status" value="1"/>
</dbReference>
<dbReference type="InterPro" id="IPR013506">
    <property type="entry name" value="Topo_IIA_bsu_dom2"/>
</dbReference>
<evidence type="ECO:0000256" key="10">
    <source>
        <dbReference type="ARBA" id="ARBA00022842"/>
    </source>
</evidence>
<dbReference type="InterPro" id="IPR013758">
    <property type="entry name" value="Topo_IIA_A/C_ab"/>
</dbReference>
<dbReference type="FunFam" id="3.30.230.10:FF:000008">
    <property type="entry name" value="DNA topoisomerase 2"/>
    <property type="match status" value="1"/>
</dbReference>
<dbReference type="SUPFAM" id="SSF54211">
    <property type="entry name" value="Ribosomal protein S5 domain 2-like"/>
    <property type="match status" value="1"/>
</dbReference>
<keyword evidence="12 14" id="KW-0238">DNA-binding</keyword>
<feature type="compositionally biased region" description="Low complexity" evidence="16">
    <location>
        <begin position="1346"/>
        <end position="1375"/>
    </location>
</feature>
<feature type="active site" description="O-(5'-phospho-DNA)-tyrosine intermediate" evidence="14">
    <location>
        <position position="831"/>
    </location>
</feature>
<dbReference type="SUPFAM" id="SSF56719">
    <property type="entry name" value="Type II DNA topoisomerase"/>
    <property type="match status" value="1"/>
</dbReference>
<dbReference type="PROSITE" id="PS00177">
    <property type="entry name" value="TOPOISOMERASE_II"/>
    <property type="match status" value="1"/>
</dbReference>
<dbReference type="Pfam" id="PF16898">
    <property type="entry name" value="TOPRIM_C"/>
    <property type="match status" value="1"/>
</dbReference>
<dbReference type="InterPro" id="IPR018522">
    <property type="entry name" value="TopoIIA_CS"/>
</dbReference>
<dbReference type="SMART" id="SM00433">
    <property type="entry name" value="TOP2c"/>
    <property type="match status" value="1"/>
</dbReference>
<feature type="compositionally biased region" description="Acidic residues" evidence="16">
    <location>
        <begin position="1434"/>
        <end position="1458"/>
    </location>
</feature>
<keyword evidence="9 15" id="KW-0067">ATP-binding</keyword>
<keyword evidence="7" id="KW-0479">Metal-binding</keyword>
<dbReference type="STRING" id="61395.A0A1Y1W267"/>
<dbReference type="OrthoDB" id="276498at2759"/>
<dbReference type="GO" id="GO:0000819">
    <property type="term" value="P:sister chromatid segregation"/>
    <property type="evidence" value="ECO:0007669"/>
    <property type="project" value="TreeGrafter"/>
</dbReference>
<dbReference type="Gene3D" id="3.40.50.670">
    <property type="match status" value="1"/>
</dbReference>
<dbReference type="GO" id="GO:0006265">
    <property type="term" value="P:DNA topological change"/>
    <property type="evidence" value="ECO:0007669"/>
    <property type="project" value="UniProtKB-UniRule"/>
</dbReference>
<evidence type="ECO:0000313" key="19">
    <source>
        <dbReference type="EMBL" id="ORX67609.1"/>
    </source>
</evidence>
<comment type="cofactor">
    <cofactor evidence="2">
        <name>Ca(2+)</name>
        <dbReference type="ChEBI" id="CHEBI:29108"/>
    </cofactor>
</comment>
<dbReference type="InterPro" id="IPR031660">
    <property type="entry name" value="TOPRIM_C"/>
</dbReference>
<dbReference type="GO" id="GO:0046872">
    <property type="term" value="F:metal ion binding"/>
    <property type="evidence" value="ECO:0007669"/>
    <property type="project" value="UniProtKB-KW"/>
</dbReference>
<dbReference type="PANTHER" id="PTHR10169">
    <property type="entry name" value="DNA TOPOISOMERASE/GYRASE"/>
    <property type="match status" value="1"/>
</dbReference>
<dbReference type="InterPro" id="IPR001241">
    <property type="entry name" value="Topo_IIA"/>
</dbReference>
<dbReference type="InterPro" id="IPR002205">
    <property type="entry name" value="Topo_IIA_dom_A"/>
</dbReference>
<name>A0A1Y1W267_9FUNG</name>
<feature type="compositionally biased region" description="Low complexity" evidence="16">
    <location>
        <begin position="1228"/>
        <end position="1239"/>
    </location>
</feature>
<feature type="region of interest" description="Disordered" evidence="16">
    <location>
        <begin position="1205"/>
        <end position="1294"/>
    </location>
</feature>
<dbReference type="FunFam" id="3.30.565.10:FF:000004">
    <property type="entry name" value="DNA topoisomerase 2"/>
    <property type="match status" value="1"/>
</dbReference>
<keyword evidence="10" id="KW-0460">Magnesium</keyword>
<feature type="compositionally biased region" description="Polar residues" evidence="16">
    <location>
        <begin position="1331"/>
        <end position="1342"/>
    </location>
</feature>
<protein>
    <recommendedName>
        <fullName evidence="6 15">DNA topoisomerase 2</fullName>
        <ecNumber evidence="5 15">5.6.2.2</ecNumber>
    </recommendedName>
</protein>
<accession>A0A1Y1W267</accession>
<feature type="compositionally biased region" description="Polar residues" evidence="16">
    <location>
        <begin position="1267"/>
        <end position="1289"/>
    </location>
</feature>
<keyword evidence="20" id="KW-1185">Reference proteome</keyword>
<evidence type="ECO:0000256" key="15">
    <source>
        <dbReference type="RuleBase" id="RU362094"/>
    </source>
</evidence>
<sequence>MSDYESDGSAFSLGDSPVRPKAKPAAVRKAPAKKTGSKQTIDDVFADYATDSGNTSASARREKVEDIYKKKTPLEHILLRPDTYIGSVEPIDADMWVMDMSTKRMAYRKLTYTPGLYKIVDEILVNAADNKVRDPTMRKIEVTINKETGEISVLNDGKGIPVEIHKEEKVYVPEMIFGHLLTSSNYNDDQKKITGGRNGYGAKLCNIFSTEFTVETADSSEKKKYKQLFTDNMKTINKPSITKYNNKSEYTKISFKPDFAKFNMTHLDDDTVALITRRVYDLAGTIPGIRVLLNGEVIPIRNFKSYVELYLLPPVNSEEPGGIKSQDIVYKRFNDRWEVAFAVSEGQFNQVSFVNNINTVRGGTHVNYIADQIVKNFIATNKKNKVNIKPHQVKNNIWLFVNSHITNPAFDSQTKETLTLRVSAFGSKCEITDDFMKGVAKSDLKDMVEMMVRRREERDLKKTDGSRTSRITGIDKLDDANMAGTAKSKECTLILTEGDSAKALAVAGLGVQGRDKFGIFTLRGKPLNVRDASARQIGDNQEFTNIKRIMGLKHGAKYSSADQLRYGHILIMADQDVDGSHIKGLLLNMFDSMYPGLLEVNGFMQQFITPVVRATNNRNKKLIHNFYTEAEYKKWFESEPNAAKNWTIKYYKGLGTSKEADAREYFKKLDFHRKTFAPAQSEDRRLLDMAFNKKKADDRKEWLASYQPGEWIDNNQTSVSVQEFINKELVLFSIDDNSRSIPSVVDGLKPGQRKILWTSLVNNIKSEIKVVALQGKVTEKAAYHHGDQSLVATIVNMAQDYVGSNNINLLVPEGSFGTRLLGGKDAASARYISTFLSAITRSIFHKNDDALLENLTDDGKVVEPRWYVPVIPMVLVNGADGIGTGWSTSIPNYNPTDIINNIRRLMRGEEPETMVPWYRGFRGMIERVSSDRFRTLGTIEKISDDQLHISELPIRVWTDTYKALLNTWMTSDKGPAIIKDFRYNSSTLTADIVLKLTPDQMQKAEAEGFDKRFKLSSTIATSNMVCFDREGRLRKYGSAEEIISDFYSLRLRYYQLRKEKLAEQLGRELQRADNRARFVLEIIQKKLAINNRKRADIIKDLRDRDYTPIPKEVKVRVAGDLDSEEAADRAASEDSSDYDYLLSMPIWNLTLEKVQKLLQEKGDIQLKLEQLLAKTPTDIWNEDLDIVEKQWNDMVAEYEQRLLDDEEDRRNQEGSKGKGKARARARKTTVTTATTAIAGAKRKAATAVKTEDNGAGPSQPAAKRAKSISSVSKTAARRQASTNGTTNDASEMDIKPSVISLGSDLEDSDDDSKNLILKRVVARPKLGAGRQTTLSDMFSSRKATVAPPESSRATTSAASTSRTSPAPTATPAAAAPKKRVLKRSKIIDSDDEDNEVFKNGSDESDDEPISPIKPRARAPRGRASANKPVYVNISEDDDDNDDASDNFDDDDDDDFEMD</sequence>
<dbReference type="InterPro" id="IPR013759">
    <property type="entry name" value="Topo_IIA_B_C"/>
</dbReference>
<dbReference type="InterPro" id="IPR003594">
    <property type="entry name" value="HATPase_dom"/>
</dbReference>
<evidence type="ECO:0000259" key="17">
    <source>
        <dbReference type="PROSITE" id="PS50880"/>
    </source>
</evidence>
<evidence type="ECO:0000256" key="14">
    <source>
        <dbReference type="PROSITE-ProRule" id="PRU01384"/>
    </source>
</evidence>
<dbReference type="FunFam" id="3.90.199.10:FF:000002">
    <property type="entry name" value="DNA topoisomerase 2"/>
    <property type="match status" value="1"/>
</dbReference>
<comment type="catalytic activity">
    <reaction evidence="1 14 15">
        <text>ATP-dependent breakage, passage and rejoining of double-stranded DNA.</text>
        <dbReference type="EC" id="5.6.2.2"/>
    </reaction>
</comment>
<dbReference type="Pfam" id="PF00204">
    <property type="entry name" value="DNA_gyraseB"/>
    <property type="match status" value="1"/>
</dbReference>
<dbReference type="GO" id="GO:0003677">
    <property type="term" value="F:DNA binding"/>
    <property type="evidence" value="ECO:0007669"/>
    <property type="project" value="UniProtKB-UniRule"/>
</dbReference>
<evidence type="ECO:0000256" key="16">
    <source>
        <dbReference type="SAM" id="MobiDB-lite"/>
    </source>
</evidence>
<dbReference type="Proteomes" id="UP000193922">
    <property type="component" value="Unassembled WGS sequence"/>
</dbReference>
<evidence type="ECO:0000256" key="12">
    <source>
        <dbReference type="ARBA" id="ARBA00023125"/>
    </source>
</evidence>
<dbReference type="GO" id="GO:0003918">
    <property type="term" value="F:DNA topoisomerase type II (double strand cut, ATP-hydrolyzing) activity"/>
    <property type="evidence" value="ECO:0007669"/>
    <property type="project" value="UniProtKB-UniRule"/>
</dbReference>
<proteinExistence type="inferred from homology"/>
<dbReference type="GO" id="GO:0000712">
    <property type="term" value="P:resolution of meiotic recombination intermediates"/>
    <property type="evidence" value="ECO:0007669"/>
    <property type="project" value="TreeGrafter"/>
</dbReference>
<evidence type="ECO:0000313" key="20">
    <source>
        <dbReference type="Proteomes" id="UP000193922"/>
    </source>
</evidence>
<dbReference type="Gene3D" id="3.90.199.10">
    <property type="entry name" value="Topoisomerase II, domain 5"/>
    <property type="match status" value="1"/>
</dbReference>
<evidence type="ECO:0000256" key="11">
    <source>
        <dbReference type="ARBA" id="ARBA00023029"/>
    </source>
</evidence>
<keyword evidence="8 15" id="KW-0547">Nucleotide-binding</keyword>
<dbReference type="GO" id="GO:0005524">
    <property type="term" value="F:ATP binding"/>
    <property type="evidence" value="ECO:0007669"/>
    <property type="project" value="UniProtKB-UniRule"/>
</dbReference>
<dbReference type="InterPro" id="IPR013760">
    <property type="entry name" value="Topo_IIA-like_dom_sf"/>
</dbReference>
<evidence type="ECO:0000256" key="9">
    <source>
        <dbReference type="ARBA" id="ARBA00022840"/>
    </source>
</evidence>
<dbReference type="Gene3D" id="3.30.1490.30">
    <property type="match status" value="1"/>
</dbReference>
<dbReference type="InterPro" id="IPR013757">
    <property type="entry name" value="Topo_IIA_A_a_sf"/>
</dbReference>
<dbReference type="EC" id="5.6.2.2" evidence="5 15"/>
<dbReference type="SUPFAM" id="SSF55874">
    <property type="entry name" value="ATPase domain of HSP90 chaperone/DNA topoisomerase II/histidine kinase"/>
    <property type="match status" value="1"/>
</dbReference>
<dbReference type="InterPro" id="IPR020568">
    <property type="entry name" value="Ribosomal_Su5_D2-typ_SF"/>
</dbReference>
<dbReference type="RefSeq" id="XP_040741496.1">
    <property type="nucleotide sequence ID" value="XM_040891444.1"/>
</dbReference>
<evidence type="ECO:0000256" key="4">
    <source>
        <dbReference type="ARBA" id="ARBA00011080"/>
    </source>
</evidence>
<dbReference type="PANTHER" id="PTHR10169:SF38">
    <property type="entry name" value="DNA TOPOISOMERASE 2"/>
    <property type="match status" value="1"/>
</dbReference>
<comment type="subunit">
    <text evidence="15">Homodimer.</text>
</comment>
<dbReference type="PRINTS" id="PR00418">
    <property type="entry name" value="TPI2FAMILY"/>
</dbReference>
<evidence type="ECO:0000256" key="7">
    <source>
        <dbReference type="ARBA" id="ARBA00022723"/>
    </source>
</evidence>
<dbReference type="GeneID" id="63808092"/>
<evidence type="ECO:0000256" key="5">
    <source>
        <dbReference type="ARBA" id="ARBA00012895"/>
    </source>
</evidence>
<feature type="compositionally biased region" description="Basic and acidic residues" evidence="16">
    <location>
        <begin position="1205"/>
        <end position="1216"/>
    </location>
</feature>
<dbReference type="FunFam" id="3.40.50.670:FF:000001">
    <property type="entry name" value="DNA topoisomerase 2"/>
    <property type="match status" value="2"/>
</dbReference>
<organism evidence="19 20">
    <name type="scientific">Linderina pennispora</name>
    <dbReference type="NCBI Taxonomy" id="61395"/>
    <lineage>
        <taxon>Eukaryota</taxon>
        <taxon>Fungi</taxon>
        <taxon>Fungi incertae sedis</taxon>
        <taxon>Zoopagomycota</taxon>
        <taxon>Kickxellomycotina</taxon>
        <taxon>Kickxellomycetes</taxon>
        <taxon>Kickxellales</taxon>
        <taxon>Kickxellaceae</taxon>
        <taxon>Linderina</taxon>
    </lineage>
</organism>
<evidence type="ECO:0000256" key="6">
    <source>
        <dbReference type="ARBA" id="ARBA00019635"/>
    </source>
</evidence>
<evidence type="ECO:0000256" key="13">
    <source>
        <dbReference type="ARBA" id="ARBA00023235"/>
    </source>
</evidence>
<dbReference type="SMART" id="SM00387">
    <property type="entry name" value="HATPase_c"/>
    <property type="match status" value="1"/>
</dbReference>
<feature type="compositionally biased region" description="Basic residues" evidence="16">
    <location>
        <begin position="1217"/>
        <end position="1227"/>
    </location>
</feature>
<comment type="similarity">
    <text evidence="4 15">Belongs to the type II topoisomerase family.</text>
</comment>
<evidence type="ECO:0000256" key="1">
    <source>
        <dbReference type="ARBA" id="ARBA00000185"/>
    </source>
</evidence>
<feature type="region of interest" description="Disordered" evidence="16">
    <location>
        <begin position="1"/>
        <end position="38"/>
    </location>
</feature>
<comment type="function">
    <text evidence="15">Control of topological states of DNA by transient breakage and subsequent rejoining of DNA strands. Topoisomerase II makes double-strand breaks.</text>
</comment>
<dbReference type="CDD" id="cd00187">
    <property type="entry name" value="TOP4c"/>
    <property type="match status" value="1"/>
</dbReference>
<dbReference type="InterPro" id="IPR001154">
    <property type="entry name" value="TopoII_euk"/>
</dbReference>
<evidence type="ECO:0000256" key="2">
    <source>
        <dbReference type="ARBA" id="ARBA00001913"/>
    </source>
</evidence>
<dbReference type="InterPro" id="IPR006171">
    <property type="entry name" value="TOPRIM_dom"/>
</dbReference>
<dbReference type="EMBL" id="MCFD01000012">
    <property type="protein sequence ID" value="ORX67609.1"/>
    <property type="molecule type" value="Genomic_DNA"/>
</dbReference>
<dbReference type="SMART" id="SM00434">
    <property type="entry name" value="TOP4c"/>
    <property type="match status" value="1"/>
</dbReference>
<keyword evidence="11 14" id="KW-0799">Topoisomerase</keyword>
<dbReference type="CDD" id="cd16930">
    <property type="entry name" value="HATPase_TopII-like"/>
    <property type="match status" value="1"/>
</dbReference>
<evidence type="ECO:0000259" key="18">
    <source>
        <dbReference type="PROSITE" id="PS52040"/>
    </source>
</evidence>
<keyword evidence="13 14" id="KW-0413">Isomerase</keyword>
<dbReference type="Pfam" id="PF02518">
    <property type="entry name" value="HATPase_c"/>
    <property type="match status" value="1"/>
</dbReference>
<comment type="caution">
    <text evidence="19">The sequence shown here is derived from an EMBL/GenBank/DDBJ whole genome shotgun (WGS) entry which is preliminary data.</text>
</comment>
<dbReference type="Gene3D" id="1.10.268.10">
    <property type="entry name" value="Topoisomerase, domain 3"/>
    <property type="match status" value="1"/>
</dbReference>
<evidence type="ECO:0000256" key="8">
    <source>
        <dbReference type="ARBA" id="ARBA00022741"/>
    </source>
</evidence>
<dbReference type="InterPro" id="IPR014721">
    <property type="entry name" value="Ribsml_uS5_D2-typ_fold_subgr"/>
</dbReference>
<feature type="region of interest" description="Disordered" evidence="16">
    <location>
        <begin position="1331"/>
        <end position="1458"/>
    </location>
</feature>
<dbReference type="Pfam" id="PF00521">
    <property type="entry name" value="DNA_topoisoIV"/>
    <property type="match status" value="1"/>
</dbReference>
<dbReference type="FunFam" id="3.30.1360.40:FF:000003">
    <property type="entry name" value="DNA topoisomerase 2"/>
    <property type="match status" value="1"/>
</dbReference>
<dbReference type="GO" id="GO:0005634">
    <property type="term" value="C:nucleus"/>
    <property type="evidence" value="ECO:0007669"/>
    <property type="project" value="TreeGrafter"/>
</dbReference>
<comment type="cofactor">
    <cofactor evidence="3">
        <name>Mg(2+)</name>
        <dbReference type="ChEBI" id="CHEBI:18420"/>
    </cofactor>
</comment>
<dbReference type="CDD" id="cd03481">
    <property type="entry name" value="TopoIIA_Trans_ScTopoIIA"/>
    <property type="match status" value="1"/>
</dbReference>
<dbReference type="PROSITE" id="PS50880">
    <property type="entry name" value="TOPRIM"/>
    <property type="match status" value="1"/>
</dbReference>
<evidence type="ECO:0000256" key="3">
    <source>
        <dbReference type="ARBA" id="ARBA00001946"/>
    </source>
</evidence>
<reference evidence="19 20" key="1">
    <citation type="submission" date="2016-07" db="EMBL/GenBank/DDBJ databases">
        <title>Pervasive Adenine N6-methylation of Active Genes in Fungi.</title>
        <authorList>
            <consortium name="DOE Joint Genome Institute"/>
            <person name="Mondo S.J."/>
            <person name="Dannebaum R.O."/>
            <person name="Kuo R.C."/>
            <person name="Labutti K."/>
            <person name="Haridas S."/>
            <person name="Kuo A."/>
            <person name="Salamov A."/>
            <person name="Ahrendt S.R."/>
            <person name="Lipzen A."/>
            <person name="Sullivan W."/>
            <person name="Andreopoulos W.B."/>
            <person name="Clum A."/>
            <person name="Lindquist E."/>
            <person name="Daum C."/>
            <person name="Ramamoorthy G.K."/>
            <person name="Gryganskyi A."/>
            <person name="Culley D."/>
            <person name="Magnuson J.K."/>
            <person name="James T.Y."/>
            <person name="O'Malley M.A."/>
            <person name="Stajich J.E."/>
            <person name="Spatafora J.W."/>
            <person name="Visel A."/>
            <person name="Grigoriev I.V."/>
        </authorList>
    </citation>
    <scope>NUCLEOTIDE SEQUENCE [LARGE SCALE GENOMIC DNA]</scope>
    <source>
        <strain evidence="19 20">ATCC 12442</strain>
    </source>
</reference>
<dbReference type="InterPro" id="IPR036890">
    <property type="entry name" value="HATPase_C_sf"/>
</dbReference>
<dbReference type="Gene3D" id="3.30.565.10">
    <property type="entry name" value="Histidine kinase-like ATPase, C-terminal domain"/>
    <property type="match status" value="1"/>
</dbReference>
<feature type="compositionally biased region" description="Low complexity" evidence="16">
    <location>
        <begin position="17"/>
        <end position="29"/>
    </location>
</feature>
<feature type="domain" description="Topo IIA-type catalytic" evidence="18">
    <location>
        <begin position="741"/>
        <end position="1184"/>
    </location>
</feature>
<dbReference type="InterPro" id="IPR050634">
    <property type="entry name" value="DNA_Topoisomerase_II"/>
</dbReference>
<dbReference type="Gene3D" id="3.30.1360.40">
    <property type="match status" value="1"/>
</dbReference>